<dbReference type="EMBL" id="MLIQ01000017">
    <property type="protein sequence ID" value="OHU54084.1"/>
    <property type="molecule type" value="Genomic_DNA"/>
</dbReference>
<dbReference type="SUPFAM" id="SSF51905">
    <property type="entry name" value="FAD/NAD(P)-binding domain"/>
    <property type="match status" value="1"/>
</dbReference>
<evidence type="ECO:0000313" key="7">
    <source>
        <dbReference type="Proteomes" id="UP000180043"/>
    </source>
</evidence>
<evidence type="ECO:0000256" key="1">
    <source>
        <dbReference type="ARBA" id="ARBA00001974"/>
    </source>
</evidence>
<dbReference type="InterPro" id="IPR002937">
    <property type="entry name" value="Amino_oxidase"/>
</dbReference>
<dbReference type="Proteomes" id="UP000180043">
    <property type="component" value="Unassembled WGS sequence"/>
</dbReference>
<dbReference type="PANTHER" id="PTHR43563:SF14">
    <property type="entry name" value="AMINE OXIDASE"/>
    <property type="match status" value="1"/>
</dbReference>
<evidence type="ECO:0000313" key="6">
    <source>
        <dbReference type="EMBL" id="OHU54084.1"/>
    </source>
</evidence>
<feature type="binding site" evidence="4">
    <location>
        <position position="428"/>
    </location>
    <ligand>
        <name>FAD</name>
        <dbReference type="ChEBI" id="CHEBI:57692"/>
    </ligand>
</feature>
<feature type="domain" description="Amine oxidase" evidence="5">
    <location>
        <begin position="13"/>
        <end position="452"/>
    </location>
</feature>
<dbReference type="AlphaFoldDB" id="A0A1S1LN87"/>
<feature type="binding site" evidence="4">
    <location>
        <position position="345"/>
    </location>
    <ligand>
        <name>substrate</name>
    </ligand>
</feature>
<comment type="similarity">
    <text evidence="2">Belongs to the flavin monoamine oxidase family.</text>
</comment>
<feature type="binding site" evidence="4">
    <location>
        <begin position="33"/>
        <end position="34"/>
    </location>
    <ligand>
        <name>FAD</name>
        <dbReference type="ChEBI" id="CHEBI:57692"/>
    </ligand>
</feature>
<comment type="cofactor">
    <cofactor evidence="1">
        <name>FAD</name>
        <dbReference type="ChEBI" id="CHEBI:57692"/>
    </cofactor>
</comment>
<sequence length="455" mass="48053">MTDVDVVVVGAGLAGLSAARTLVAAGKSVRVLEARDRVAGRNLGGFLSNGVPVEKGGQWVGPTQDAVLGLIAELGLETFPSYEDGDALTVLDGQAIRYRDGLFGLSPEALAEVGRLWVKIEALASTVPPESPWQAPGAAELDRQTFDAWVTANSADSVAIRFFRFLVPAVFSAEAPEMSLLHFLMYVKSSGNNLAALLAIGGGAQERRVVGGTHQISERLAAELGDRVQLGAIVRTITQDADGVAVSYEDFHAATRSVVSARHVVVAVPPTLAGRIRYLPALPASRDGLTQQIPAGAVIKFQVGYQTPFWREDGLSGFVASLDDAFSPVMDNSPPDGSCGVLVGFLEGAHARSAGELSVAQRRQIVVDALIKYFGPKAAEPFDIVEQDWTAEEFTRGCYGGRLGAGVWTQYGKALTAPVGRIYWAGAELAQVWSGYMDGAVRSGRQAAEEVLAAG</sequence>
<reference evidence="6 7" key="1">
    <citation type="submission" date="2016-10" db="EMBL/GenBank/DDBJ databases">
        <title>Evaluation of Human, Veterinary and Environmental Mycobacterium chelonae Isolates by Core Genome Phylogenomic Analysis, Targeted Gene Comparison, and Anti-microbial Susceptibility Patterns: A Tale of Mistaken Identities.</title>
        <authorList>
            <person name="Fogelson S.B."/>
            <person name="Camus A.C."/>
            <person name="Lorenz W."/>
            <person name="Vasireddy R."/>
            <person name="Vasireddy S."/>
            <person name="Smith T."/>
            <person name="Brown-Elliott B.A."/>
            <person name="Wallace R.J.Jr."/>
            <person name="Hasan N.A."/>
            <person name="Reischl U."/>
            <person name="Sanchez S."/>
        </authorList>
    </citation>
    <scope>NUCLEOTIDE SEQUENCE [LARGE SCALE GENOMIC DNA]</scope>
    <source>
        <strain evidence="6 7">15515</strain>
    </source>
</reference>
<protein>
    <submittedName>
        <fullName evidence="6">Amine oxidase</fullName>
    </submittedName>
</protein>
<dbReference type="PANTHER" id="PTHR43563">
    <property type="entry name" value="AMINE OXIDASE"/>
    <property type="match status" value="1"/>
</dbReference>
<dbReference type="RefSeq" id="WP_070947557.1">
    <property type="nucleotide sequence ID" value="NZ_MLIQ01000017.1"/>
</dbReference>
<evidence type="ECO:0000259" key="5">
    <source>
        <dbReference type="Pfam" id="PF01593"/>
    </source>
</evidence>
<comment type="caution">
    <text evidence="6">The sequence shown here is derived from an EMBL/GenBank/DDBJ whole genome shotgun (WGS) entry which is preliminary data.</text>
</comment>
<dbReference type="Pfam" id="PF01593">
    <property type="entry name" value="Amino_oxidase"/>
    <property type="match status" value="1"/>
</dbReference>
<keyword evidence="3" id="KW-0560">Oxidoreductase</keyword>
<organism evidence="6 7">
    <name type="scientific">Mycobacteroides chelonae</name>
    <name type="common">Mycobacterium chelonae</name>
    <dbReference type="NCBI Taxonomy" id="1774"/>
    <lineage>
        <taxon>Bacteria</taxon>
        <taxon>Bacillati</taxon>
        <taxon>Actinomycetota</taxon>
        <taxon>Actinomycetes</taxon>
        <taxon>Mycobacteriales</taxon>
        <taxon>Mycobacteriaceae</taxon>
        <taxon>Mycobacteroides</taxon>
    </lineage>
</organism>
<dbReference type="GO" id="GO:0016491">
    <property type="term" value="F:oxidoreductase activity"/>
    <property type="evidence" value="ECO:0007669"/>
    <property type="project" value="UniProtKB-KW"/>
</dbReference>
<dbReference type="PRINTS" id="PR00757">
    <property type="entry name" value="AMINEOXDASEF"/>
</dbReference>
<name>A0A1S1LN87_MYCCH</name>
<dbReference type="Gene3D" id="3.50.50.60">
    <property type="entry name" value="FAD/NAD(P)-binding domain"/>
    <property type="match status" value="1"/>
</dbReference>
<evidence type="ECO:0000256" key="3">
    <source>
        <dbReference type="ARBA" id="ARBA00023002"/>
    </source>
</evidence>
<gene>
    <name evidence="6" type="ORF">BKG82_17515</name>
</gene>
<evidence type="ECO:0000256" key="2">
    <source>
        <dbReference type="ARBA" id="ARBA00005995"/>
    </source>
</evidence>
<dbReference type="InterPro" id="IPR050703">
    <property type="entry name" value="Flavin_MAO"/>
</dbReference>
<evidence type="ECO:0000256" key="4">
    <source>
        <dbReference type="PIRSR" id="PIRSR601613-1"/>
    </source>
</evidence>
<accession>A0A1S1LN87</accession>
<feature type="binding site" evidence="4">
    <location>
        <position position="234"/>
    </location>
    <ligand>
        <name>FAD</name>
        <dbReference type="ChEBI" id="CHEBI:57692"/>
    </ligand>
</feature>
<dbReference type="InterPro" id="IPR036188">
    <property type="entry name" value="FAD/NAD-bd_sf"/>
</dbReference>
<dbReference type="Gene3D" id="3.90.660.10">
    <property type="match status" value="1"/>
</dbReference>
<dbReference type="InterPro" id="IPR001613">
    <property type="entry name" value="Flavin_amine_oxidase"/>
</dbReference>
<proteinExistence type="inferred from homology"/>
<dbReference type="Gene3D" id="1.10.405.10">
    <property type="entry name" value="Guanine Nucleotide Dissociation Inhibitor, domain 1"/>
    <property type="match status" value="1"/>
</dbReference>
<dbReference type="SUPFAM" id="SSF54373">
    <property type="entry name" value="FAD-linked reductases, C-terminal domain"/>
    <property type="match status" value="1"/>
</dbReference>